<feature type="region of interest" description="Disordered" evidence="1">
    <location>
        <begin position="1"/>
        <end position="30"/>
    </location>
</feature>
<dbReference type="VEuPathDB" id="FungiDB:H257_11551"/>
<dbReference type="EMBL" id="KI913147">
    <property type="protein sequence ID" value="ETV73894.1"/>
    <property type="molecule type" value="Genomic_DNA"/>
</dbReference>
<organism evidence="2">
    <name type="scientific">Aphanomyces astaci</name>
    <name type="common">Crayfish plague agent</name>
    <dbReference type="NCBI Taxonomy" id="112090"/>
    <lineage>
        <taxon>Eukaryota</taxon>
        <taxon>Sar</taxon>
        <taxon>Stramenopiles</taxon>
        <taxon>Oomycota</taxon>
        <taxon>Saprolegniomycetes</taxon>
        <taxon>Saprolegniales</taxon>
        <taxon>Verrucalvaceae</taxon>
        <taxon>Aphanomyces</taxon>
    </lineage>
</organism>
<dbReference type="RefSeq" id="XP_009836830.1">
    <property type="nucleotide sequence ID" value="XM_009838528.1"/>
</dbReference>
<dbReference type="GeneID" id="20813547"/>
<evidence type="ECO:0008006" key="3">
    <source>
        <dbReference type="Google" id="ProtNLM"/>
    </source>
</evidence>
<reference evidence="2" key="1">
    <citation type="submission" date="2013-12" db="EMBL/GenBank/DDBJ databases">
        <title>The Genome Sequence of Aphanomyces astaci APO3.</title>
        <authorList>
            <consortium name="The Broad Institute Genomics Platform"/>
            <person name="Russ C."/>
            <person name="Tyler B."/>
            <person name="van West P."/>
            <person name="Dieguez-Uribeondo J."/>
            <person name="Young S.K."/>
            <person name="Zeng Q."/>
            <person name="Gargeya S."/>
            <person name="Fitzgerald M."/>
            <person name="Abouelleil A."/>
            <person name="Alvarado L."/>
            <person name="Chapman S.B."/>
            <person name="Gainer-Dewar J."/>
            <person name="Goldberg J."/>
            <person name="Griggs A."/>
            <person name="Gujja S."/>
            <person name="Hansen M."/>
            <person name="Howarth C."/>
            <person name="Imamovic A."/>
            <person name="Ireland A."/>
            <person name="Larimer J."/>
            <person name="McCowan C."/>
            <person name="Murphy C."/>
            <person name="Pearson M."/>
            <person name="Poon T.W."/>
            <person name="Priest M."/>
            <person name="Roberts A."/>
            <person name="Saif S."/>
            <person name="Shea T."/>
            <person name="Sykes S."/>
            <person name="Wortman J."/>
            <person name="Nusbaum C."/>
            <person name="Birren B."/>
        </authorList>
    </citation>
    <scope>NUCLEOTIDE SEQUENCE [LARGE SCALE GENOMIC DNA]</scope>
    <source>
        <strain evidence="2">APO3</strain>
    </source>
</reference>
<dbReference type="SUPFAM" id="SSF57850">
    <property type="entry name" value="RING/U-box"/>
    <property type="match status" value="1"/>
</dbReference>
<evidence type="ECO:0000313" key="2">
    <source>
        <dbReference type="EMBL" id="ETV73894.1"/>
    </source>
</evidence>
<dbReference type="AlphaFoldDB" id="W4G4B8"/>
<sequence>NLLSPRSSAAPPSLSMEEPTRMLGEPVSETENNATLAVSLPGKAVCEDAVEDVQLVTCQVCFDTVLSQDAMTRICRETCHGIMCGACMSSYLNVCTESAPHGVLSRLKCPICVRPLNMHRLITRASTSNDATSICDHATLFRERVEASCEMLCPECHRTTNILYTPPSPDGAIDNKIDSNDWPKSVLACRRPDLVPDIVAACIRYCNHDLTADALLAYLARALDDEDIEFVQNLLGHMFDPERRVGLFLATMKRDSFKHTPCCDAEVCFVCKREGHHPGQPCATYLPEIEDMAQCSQCDLMLVKGDGCSSITCFCGHEFDWDVEVAQYRLKVCTVQALSPRHRPAFVAIATYLRHQAFRRKYAVLVIAQLPMFVLHKRLADLAPVLFYPPWSTSFRTGLQACMARRRVIRQTIAHRASFQQLVVHHVGVRVQQIRLERLTSAVAQPHSIWRTLFKALVVRSVTRRRFRKVLLDISMVVEQRQMKQERAIFMQTLAAAARLRRHSRLHQAPWMAKVKAALSSWATTQQHCALHKRQYGAAIMAQVPQAVAGRQLRRIDLVMLAQKNSPSPWWGQTMATAVRRAIAKRREAQVAGKMLDGVGVAQGVWQQCVGPSSNQTMSAA</sequence>
<accession>W4G4B8</accession>
<dbReference type="OrthoDB" id="78940at2759"/>
<feature type="non-terminal residue" evidence="2">
    <location>
        <position position="1"/>
    </location>
</feature>
<protein>
    <recommendedName>
        <fullName evidence="3">RING-type domain-containing protein</fullName>
    </recommendedName>
</protein>
<evidence type="ECO:0000256" key="1">
    <source>
        <dbReference type="SAM" id="MobiDB-lite"/>
    </source>
</evidence>
<name>W4G4B8_APHAT</name>
<feature type="compositionally biased region" description="Low complexity" evidence="1">
    <location>
        <begin position="1"/>
        <end position="15"/>
    </location>
</feature>
<proteinExistence type="predicted"/>
<gene>
    <name evidence="2" type="ORF">H257_11551</name>
</gene>